<reference evidence="1 2" key="1">
    <citation type="submission" date="2000-11" db="EMBL/GenBank/DDBJ databases">
        <title>Bacteriophage Felix O1: Genetic Characterization.</title>
        <authorList>
            <person name="Sriranganathan N."/>
            <person name="Whichard J.M."/>
            <person name="Pierson F.W."/>
            <person name="Kapur V."/>
            <person name="Weigt L.A."/>
        </authorList>
    </citation>
    <scope>NUCLEOTIDE SEQUENCE [LARGE SCALE GENOMIC DNA]</scope>
    <source>
        <strain evidence="1">Felix O1-VT1</strain>
    </source>
</reference>
<accession>Q6KGH7</accession>
<dbReference type="Proteomes" id="UP000009070">
    <property type="component" value="Segment"/>
</dbReference>
<protein>
    <submittedName>
        <fullName evidence="1">Uncharacterized protein</fullName>
    </submittedName>
</protein>
<keyword evidence="2" id="KW-1185">Reference proteome</keyword>
<proteinExistence type="predicted"/>
<organismHost>
    <name type="scientific">Salmonella</name>
    <dbReference type="NCBI Taxonomy" id="590"/>
</organismHost>
<evidence type="ECO:0000313" key="1">
    <source>
        <dbReference type="EMBL" id="AAQ14671.1"/>
    </source>
</evidence>
<organism evidence="1 2">
    <name type="scientific">Salmonella phage Felix O1 (isolate Felix O1-VT1)</name>
    <name type="common">Bacteriophage Felix O1</name>
    <dbReference type="NCBI Taxonomy" id="1283336"/>
    <lineage>
        <taxon>Viruses</taxon>
        <taxon>Duplodnaviria</taxon>
        <taxon>Heunggongvirae</taxon>
        <taxon>Uroviricota</taxon>
        <taxon>Caudoviricetes</taxon>
        <taxon>Andersonviridae</taxon>
        <taxon>Ounavirinae</taxon>
        <taxon>Felixounavirus</taxon>
        <taxon>Felixounavirus felixO1</taxon>
    </lineage>
</organism>
<evidence type="ECO:0000313" key="2">
    <source>
        <dbReference type="Proteomes" id="UP000009070"/>
    </source>
</evidence>
<dbReference type="EMBL" id="AF320576">
    <property type="protein sequence ID" value="AAQ14671.1"/>
    <property type="molecule type" value="Genomic_DNA"/>
</dbReference>
<name>Q6KGH7_BPFO1</name>
<sequence>MKSVTKSSRLPAPFNRFPITRPKACVLPIEPCKNIATELDNCEIPSLELLNSATSVLSHIALA</sequence>